<comment type="caution">
    <text evidence="2">The sequence shown here is derived from an EMBL/GenBank/DDBJ whole genome shotgun (WGS) entry which is preliminary data.</text>
</comment>
<organism evidence="2 3">
    <name type="scientific">Aspergillus hiratsukae</name>
    <dbReference type="NCBI Taxonomy" id="1194566"/>
    <lineage>
        <taxon>Eukaryota</taxon>
        <taxon>Fungi</taxon>
        <taxon>Dikarya</taxon>
        <taxon>Ascomycota</taxon>
        <taxon>Pezizomycotina</taxon>
        <taxon>Eurotiomycetes</taxon>
        <taxon>Eurotiomycetidae</taxon>
        <taxon>Eurotiales</taxon>
        <taxon>Aspergillaceae</taxon>
        <taxon>Aspergillus</taxon>
        <taxon>Aspergillus subgen. Fumigati</taxon>
    </lineage>
</organism>
<keyword evidence="3" id="KW-1185">Reference proteome</keyword>
<evidence type="ECO:0000256" key="1">
    <source>
        <dbReference type="SAM" id="SignalP"/>
    </source>
</evidence>
<accession>A0A8H6P4M2</accession>
<dbReference type="AlphaFoldDB" id="A0A8H6P4M2"/>
<reference evidence="2" key="1">
    <citation type="submission" date="2020-06" db="EMBL/GenBank/DDBJ databases">
        <title>Draft genome sequences of strains closely related to Aspergillus parafelis and Aspergillus hiratsukae.</title>
        <authorList>
            <person name="Dos Santos R.A.C."/>
            <person name="Rivero-Menendez O."/>
            <person name="Steenwyk J.L."/>
            <person name="Mead M.E."/>
            <person name="Goldman G.H."/>
            <person name="Alastruey-Izquierdo A."/>
            <person name="Rokas A."/>
        </authorList>
    </citation>
    <scope>NUCLEOTIDE SEQUENCE</scope>
    <source>
        <strain evidence="2">CNM-CM5793</strain>
    </source>
</reference>
<protein>
    <submittedName>
        <fullName evidence="2">Uncharacterized protein</fullName>
    </submittedName>
</protein>
<proteinExistence type="predicted"/>
<dbReference type="EMBL" id="JACBAD010002087">
    <property type="protein sequence ID" value="KAF7117582.1"/>
    <property type="molecule type" value="Genomic_DNA"/>
</dbReference>
<feature type="signal peptide" evidence="1">
    <location>
        <begin position="1"/>
        <end position="18"/>
    </location>
</feature>
<sequence>MLLHFLPYLVLTAAPSIAIPNPLSSSTTNNQLIKRQTDSGPNTCADICSLDPNCEEICATNPETGELVCDLVCTYSDATYTTSGNFCINIRADTPQGGGRRRTTAIILSGVSITAAGDITINVIGRDPRGSLYISMDGCRLYAGGTFTTNYVDDGQCIAENDCQVVVQERNVRWKSALTGGEERSLSEQVYLSRLDGSSR</sequence>
<keyword evidence="1" id="KW-0732">Signal</keyword>
<evidence type="ECO:0000313" key="2">
    <source>
        <dbReference type="EMBL" id="KAF7117582.1"/>
    </source>
</evidence>
<name>A0A8H6P4M2_9EURO</name>
<gene>
    <name evidence="2" type="ORF">CNMCM5793_006634</name>
</gene>
<evidence type="ECO:0000313" key="3">
    <source>
        <dbReference type="Proteomes" id="UP000630445"/>
    </source>
</evidence>
<feature type="chain" id="PRO_5034890077" evidence="1">
    <location>
        <begin position="19"/>
        <end position="200"/>
    </location>
</feature>
<dbReference type="Proteomes" id="UP000630445">
    <property type="component" value="Unassembled WGS sequence"/>
</dbReference>